<dbReference type="InterPro" id="IPR001613">
    <property type="entry name" value="Flavin_amine_oxidase"/>
</dbReference>
<evidence type="ECO:0000256" key="9">
    <source>
        <dbReference type="PIRSR" id="PIRSR601613-1"/>
    </source>
</evidence>
<reference evidence="11 12" key="1">
    <citation type="submission" date="2020-05" db="EMBL/GenBank/DDBJ databases">
        <title>Genome sequencing of Spirosoma sp. TS118.</title>
        <authorList>
            <person name="Lee J.-H."/>
            <person name="Jeong S."/>
            <person name="Zhao L."/>
            <person name="Jung J.-H."/>
            <person name="Kim M.-K."/>
            <person name="Lim S."/>
        </authorList>
    </citation>
    <scope>NUCLEOTIDE SEQUENCE [LARGE SCALE GENOMIC DNA]</scope>
    <source>
        <strain evidence="11 12">TS118</strain>
    </source>
</reference>
<evidence type="ECO:0000256" key="3">
    <source>
        <dbReference type="ARBA" id="ARBA00005833"/>
    </source>
</evidence>
<protein>
    <recommendedName>
        <fullName evidence="5">Tryptophan 2-monooxygenase</fullName>
        <ecNumber evidence="4">1.13.12.3</ecNumber>
    </recommendedName>
</protein>
<dbReference type="InterPro" id="IPR036188">
    <property type="entry name" value="FAD/NAD-bd_sf"/>
</dbReference>
<dbReference type="AlphaFoldDB" id="A0A6M5Y8Q0"/>
<name>A0A6M5Y8Q0_9BACT</name>
<dbReference type="SUPFAM" id="SSF51905">
    <property type="entry name" value="FAD/NAD(P)-binding domain"/>
    <property type="match status" value="1"/>
</dbReference>
<sequence>MRSTKTPLLGLLRQAYRLAVASRLPDSPPTDELLDQWAESRKPKPQNRREFLRASGQLALLAGGVHLLNACQSDLDLVPAKPGSRNRGARFVNQPSVAIIGAGIAGLSAAHHLYAAGFTNFTIYESSSRTGGRIFSAYDIMGPGLVTELGGEFIDSTHEDMLYLCNEFGLPLLDMQSPSELALKKYAFLFNGQPRSMAEVVDAFRHIAPAIEASANALPNNIDYNTTDSFTRMLDRLSISQYLSNIGATGWLKELLEVVYETEYGRSCDDQSALNFITLISPDTSNGELNLFGSSDKRYKVAGGNQRITNRMTEEYQEYMETGRALRAMSLRGSQYELIFDGSKPILADYVILTIPFSVLSNVSLNLNLPAIKKKAIQQLGYGTNAKLVMGFSGRSWRDQGYTGFSFSDNGLQAGWDNSQLQPGPAGGYTVFAGGSTGNNLGSGTPAYLASRYLPRLDQLFPGASAQYNGRVERMHWPSYRHSLGSYSCYRVGQWTGIGGAEFEPAGRVYFAGEHCSRDAHGYMNGAAETGRRAAQLLLQTIPIY</sequence>
<dbReference type="KEGG" id="stae:HNV11_15275"/>
<evidence type="ECO:0000256" key="4">
    <source>
        <dbReference type="ARBA" id="ARBA00012535"/>
    </source>
</evidence>
<evidence type="ECO:0000256" key="6">
    <source>
        <dbReference type="ARBA" id="ARBA00023002"/>
    </source>
</evidence>
<accession>A0A6M5Y8Q0</accession>
<dbReference type="Gene3D" id="3.50.50.60">
    <property type="entry name" value="FAD/NAD(P)-binding domain"/>
    <property type="match status" value="1"/>
</dbReference>
<feature type="domain" description="Amine oxidase" evidence="10">
    <location>
        <begin position="104"/>
        <end position="539"/>
    </location>
</feature>
<dbReference type="EMBL" id="CP053435">
    <property type="protein sequence ID" value="QJW90647.1"/>
    <property type="molecule type" value="Genomic_DNA"/>
</dbReference>
<evidence type="ECO:0000313" key="12">
    <source>
        <dbReference type="Proteomes" id="UP000502756"/>
    </source>
</evidence>
<dbReference type="Pfam" id="PF01593">
    <property type="entry name" value="Amino_oxidase"/>
    <property type="match status" value="1"/>
</dbReference>
<keyword evidence="6" id="KW-0560">Oxidoreductase</keyword>
<comment type="catalytic activity">
    <reaction evidence="8">
        <text>L-tryptophan + O2 = indole-3-acetamide + CO2 + H2O</text>
        <dbReference type="Rhea" id="RHEA:16165"/>
        <dbReference type="ChEBI" id="CHEBI:15377"/>
        <dbReference type="ChEBI" id="CHEBI:15379"/>
        <dbReference type="ChEBI" id="CHEBI:16031"/>
        <dbReference type="ChEBI" id="CHEBI:16526"/>
        <dbReference type="ChEBI" id="CHEBI:57912"/>
        <dbReference type="EC" id="1.13.12.3"/>
    </reaction>
</comment>
<comment type="similarity">
    <text evidence="3">Belongs to the tryptophan 2-monooxygenase family.</text>
</comment>
<evidence type="ECO:0000256" key="2">
    <source>
        <dbReference type="ARBA" id="ARBA00004814"/>
    </source>
</evidence>
<dbReference type="GO" id="GO:0009851">
    <property type="term" value="P:auxin biosynthetic process"/>
    <property type="evidence" value="ECO:0007669"/>
    <property type="project" value="UniProtKB-KW"/>
</dbReference>
<dbReference type="PANTHER" id="PTHR10742:SF410">
    <property type="entry name" value="LYSINE-SPECIFIC HISTONE DEMETHYLASE 2"/>
    <property type="match status" value="1"/>
</dbReference>
<dbReference type="SUPFAM" id="SSF54373">
    <property type="entry name" value="FAD-linked reductases, C-terminal domain"/>
    <property type="match status" value="1"/>
</dbReference>
<comment type="cofactor">
    <cofactor evidence="1">
        <name>FAD</name>
        <dbReference type="ChEBI" id="CHEBI:57692"/>
    </cofactor>
</comment>
<keyword evidence="7" id="KW-0073">Auxin biosynthesis</keyword>
<evidence type="ECO:0000256" key="5">
    <source>
        <dbReference type="ARBA" id="ARBA00017871"/>
    </source>
</evidence>
<feature type="binding site" evidence="9">
    <location>
        <position position="432"/>
    </location>
    <ligand>
        <name>substrate</name>
    </ligand>
</feature>
<evidence type="ECO:0000259" key="10">
    <source>
        <dbReference type="Pfam" id="PF01593"/>
    </source>
</evidence>
<evidence type="ECO:0000313" key="11">
    <source>
        <dbReference type="EMBL" id="QJW90647.1"/>
    </source>
</evidence>
<organism evidence="11 12">
    <name type="scientific">Spirosoma taeanense</name>
    <dbReference type="NCBI Taxonomy" id="2735870"/>
    <lineage>
        <taxon>Bacteria</taxon>
        <taxon>Pseudomonadati</taxon>
        <taxon>Bacteroidota</taxon>
        <taxon>Cytophagia</taxon>
        <taxon>Cytophagales</taxon>
        <taxon>Cytophagaceae</taxon>
        <taxon>Spirosoma</taxon>
    </lineage>
</organism>
<dbReference type="InterPro" id="IPR002937">
    <property type="entry name" value="Amino_oxidase"/>
</dbReference>
<dbReference type="PANTHER" id="PTHR10742">
    <property type="entry name" value="FLAVIN MONOAMINE OXIDASE"/>
    <property type="match status" value="1"/>
</dbReference>
<dbReference type="PRINTS" id="PR00757">
    <property type="entry name" value="AMINEOXDASEF"/>
</dbReference>
<dbReference type="InterPro" id="IPR050281">
    <property type="entry name" value="Flavin_monoamine_oxidase"/>
</dbReference>
<dbReference type="GO" id="GO:0050361">
    <property type="term" value="F:tryptophan 2-monooxygenase activity"/>
    <property type="evidence" value="ECO:0007669"/>
    <property type="project" value="UniProtKB-EC"/>
</dbReference>
<keyword evidence="12" id="KW-1185">Reference proteome</keyword>
<dbReference type="RefSeq" id="WP_171740491.1">
    <property type="nucleotide sequence ID" value="NZ_CP053435.1"/>
</dbReference>
<dbReference type="EC" id="1.13.12.3" evidence="4"/>
<proteinExistence type="inferred from homology"/>
<dbReference type="Gene3D" id="3.90.660.10">
    <property type="match status" value="1"/>
</dbReference>
<dbReference type="Proteomes" id="UP000502756">
    <property type="component" value="Chromosome"/>
</dbReference>
<evidence type="ECO:0000256" key="1">
    <source>
        <dbReference type="ARBA" id="ARBA00001974"/>
    </source>
</evidence>
<dbReference type="Gene3D" id="1.10.405.10">
    <property type="entry name" value="Guanine Nucleotide Dissociation Inhibitor, domain 1"/>
    <property type="match status" value="1"/>
</dbReference>
<evidence type="ECO:0000256" key="7">
    <source>
        <dbReference type="ARBA" id="ARBA00023070"/>
    </source>
</evidence>
<comment type="pathway">
    <text evidence="2">Plant hormone metabolism; auxin biosynthesis.</text>
</comment>
<evidence type="ECO:0000256" key="8">
    <source>
        <dbReference type="ARBA" id="ARBA00047321"/>
    </source>
</evidence>
<gene>
    <name evidence="11" type="ORF">HNV11_15275</name>
</gene>